<dbReference type="STRING" id="1759059.ATE48_08445"/>
<name>A0A1B1AHA1_9PROT</name>
<evidence type="ECO:0000259" key="2">
    <source>
        <dbReference type="Pfam" id="PF13676"/>
    </source>
</evidence>
<organism evidence="3 4">
    <name type="scientific">Candidatus Viadribacter manganicus</name>
    <dbReference type="NCBI Taxonomy" id="1759059"/>
    <lineage>
        <taxon>Bacteria</taxon>
        <taxon>Pseudomonadati</taxon>
        <taxon>Pseudomonadota</taxon>
        <taxon>Alphaproteobacteria</taxon>
        <taxon>Hyphomonadales</taxon>
        <taxon>Hyphomonadaceae</taxon>
        <taxon>Candidatus Viadribacter</taxon>
    </lineage>
</organism>
<dbReference type="InParanoid" id="A0A1B1AHA1"/>
<feature type="transmembrane region" description="Helical" evidence="1">
    <location>
        <begin position="177"/>
        <end position="196"/>
    </location>
</feature>
<evidence type="ECO:0000256" key="1">
    <source>
        <dbReference type="SAM" id="Phobius"/>
    </source>
</evidence>
<keyword evidence="1" id="KW-0472">Membrane</keyword>
<dbReference type="GO" id="GO:0007165">
    <property type="term" value="P:signal transduction"/>
    <property type="evidence" value="ECO:0007669"/>
    <property type="project" value="InterPro"/>
</dbReference>
<dbReference type="Gene3D" id="3.40.50.10140">
    <property type="entry name" value="Toll/interleukin-1 receptor homology (TIR) domain"/>
    <property type="match status" value="1"/>
</dbReference>
<proteinExistence type="predicted"/>
<feature type="domain" description="TIR" evidence="2">
    <location>
        <begin position="4"/>
        <end position="106"/>
    </location>
</feature>
<dbReference type="AlphaFoldDB" id="A0A1B1AHA1"/>
<dbReference type="SUPFAM" id="SSF52200">
    <property type="entry name" value="Toll/Interleukin receptor TIR domain"/>
    <property type="match status" value="1"/>
</dbReference>
<keyword evidence="1" id="KW-1133">Transmembrane helix</keyword>
<feature type="transmembrane region" description="Helical" evidence="1">
    <location>
        <begin position="148"/>
        <end position="171"/>
    </location>
</feature>
<keyword evidence="4" id="KW-1185">Reference proteome</keyword>
<dbReference type="Pfam" id="PF13676">
    <property type="entry name" value="TIR_2"/>
    <property type="match status" value="1"/>
</dbReference>
<dbReference type="RefSeq" id="WP_066770100.1">
    <property type="nucleotide sequence ID" value="NZ_CP013244.1"/>
</dbReference>
<dbReference type="Proteomes" id="UP000092498">
    <property type="component" value="Chromosome"/>
</dbReference>
<keyword evidence="1" id="KW-0812">Transmembrane</keyword>
<evidence type="ECO:0000313" key="3">
    <source>
        <dbReference type="EMBL" id="ANP45946.1"/>
    </source>
</evidence>
<sequence>MADVFISCSRLDRDRVKPIAERLSSLGYSVWWGPRDEHTRADEIERQFAEARAVVTVWSENAQNSSWVLAQSARALDEEKLLQMRLDNFRLPAPFETLKVAELHSGKSEWGMLEAALAGLVREQRPLDPIDHRALQNAQPNLVAAPRLLLTAATIALVAFSGAVTAAYNGVMRTDQLQLAMLGVLVVGALGTIVAGQRLFSIRRAGG</sequence>
<accession>A0A1B1AHA1</accession>
<protein>
    <recommendedName>
        <fullName evidence="2">TIR domain-containing protein</fullName>
    </recommendedName>
</protein>
<dbReference type="InterPro" id="IPR000157">
    <property type="entry name" value="TIR_dom"/>
</dbReference>
<dbReference type="KEGG" id="cbot:ATE48_08445"/>
<dbReference type="InterPro" id="IPR035897">
    <property type="entry name" value="Toll_tir_struct_dom_sf"/>
</dbReference>
<dbReference type="EMBL" id="CP013244">
    <property type="protein sequence ID" value="ANP45946.1"/>
    <property type="molecule type" value="Genomic_DNA"/>
</dbReference>
<reference evidence="3 4" key="1">
    <citation type="submission" date="2015-11" db="EMBL/GenBank/DDBJ databases">
        <title>Whole-Genome Sequence of Candidatus Oderbacter manganicum from the National Park Lower Oder Valley, Germany.</title>
        <authorList>
            <person name="Braun B."/>
            <person name="Liere K."/>
            <person name="Szewzyk U."/>
        </authorList>
    </citation>
    <scope>NUCLEOTIDE SEQUENCE [LARGE SCALE GENOMIC DNA]</scope>
    <source>
        <strain evidence="3 4">OTSz_A_272</strain>
    </source>
</reference>
<evidence type="ECO:0000313" key="4">
    <source>
        <dbReference type="Proteomes" id="UP000092498"/>
    </source>
</evidence>
<gene>
    <name evidence="3" type="ORF">ATE48_08445</name>
</gene>